<dbReference type="STRING" id="885272.JonanDRAFT_0405"/>
<dbReference type="AlphaFoldDB" id="H0UJ90"/>
<evidence type="ECO:0000256" key="4">
    <source>
        <dbReference type="RuleBase" id="RU003719"/>
    </source>
</evidence>
<sequence length="317" mass="34003">MKIVVLDGYPGNPGDLSWDGLKALGDLTVYDRTSYDQVAERCAGAQVVLTNKCPVRKEHIAQLPELKYIGMIATGYDPVDIAFAKERGIVVTNVPGYSSEHVAQLVFSLILELADRVGLHDGAVKNGEWMNCPDFTFQKTRIFELAGKTIGIVGYGSIGRRVGQIARGFGMTVLASARSAKPSEDGVSFVPLDEAFSKSDVVTLHCPLTDQTRGLVNRSRVASMKRGAILINTARGPLVDQEAVLEGLKNGQLGGAGLDVLGKEPPLQICELVKQPNCVVTPHIAWASAEARVRLMDQLAANLSAWLAGRPVNVVNG</sequence>
<gene>
    <name evidence="7" type="ORF">JonanDRAFT_0405</name>
</gene>
<proteinExistence type="inferred from homology"/>
<dbReference type="SUPFAM" id="SSF52283">
    <property type="entry name" value="Formate/glycerate dehydrogenase catalytic domain-like"/>
    <property type="match status" value="1"/>
</dbReference>
<reference evidence="7 8" key="1">
    <citation type="submission" date="2011-11" db="EMBL/GenBank/DDBJ databases">
        <title>The Noncontiguous Finished genome of Jonquetella anthropi DSM 22815.</title>
        <authorList>
            <consortium name="US DOE Joint Genome Institute (JGI-PGF)"/>
            <person name="Lucas S."/>
            <person name="Copeland A."/>
            <person name="Lapidus A."/>
            <person name="Glavina del Rio T."/>
            <person name="Dalin E."/>
            <person name="Tice H."/>
            <person name="Bruce D."/>
            <person name="Goodwin L."/>
            <person name="Pitluck S."/>
            <person name="Peters L."/>
            <person name="Mikhailova N."/>
            <person name="Held B."/>
            <person name="Kyrpides N."/>
            <person name="Mavromatis K."/>
            <person name="Ivanova N."/>
            <person name="Markowitz V."/>
            <person name="Cheng J.-F."/>
            <person name="Hugenholtz P."/>
            <person name="Woyke T."/>
            <person name="Wu D."/>
            <person name="Gronow S."/>
            <person name="Wellnitz S."/>
            <person name="Brambilla E."/>
            <person name="Klenk H.-P."/>
            <person name="Eisen J.A."/>
        </authorList>
    </citation>
    <scope>NUCLEOTIDE SEQUENCE [LARGE SCALE GENOMIC DNA]</scope>
    <source>
        <strain evidence="7 8">DSM 22815</strain>
    </source>
</reference>
<organism evidence="7 8">
    <name type="scientific">Jonquetella anthropi DSM 22815</name>
    <dbReference type="NCBI Taxonomy" id="885272"/>
    <lineage>
        <taxon>Bacteria</taxon>
        <taxon>Thermotogati</taxon>
        <taxon>Synergistota</taxon>
        <taxon>Synergistia</taxon>
        <taxon>Synergistales</taxon>
        <taxon>Dethiosulfovibrionaceae</taxon>
        <taxon>Jonquetella</taxon>
    </lineage>
</organism>
<dbReference type="PANTHER" id="PTHR43761:SF1">
    <property type="entry name" value="D-ISOMER SPECIFIC 2-HYDROXYACID DEHYDROGENASE CATALYTIC DOMAIN-CONTAINING PROTEIN-RELATED"/>
    <property type="match status" value="1"/>
</dbReference>
<dbReference type="SUPFAM" id="SSF51735">
    <property type="entry name" value="NAD(P)-binding Rossmann-fold domains"/>
    <property type="match status" value="1"/>
</dbReference>
<dbReference type="HOGENOM" id="CLU_019796_1_3_0"/>
<feature type="domain" description="D-isomer specific 2-hydroxyacid dehydrogenase NAD-binding" evidence="6">
    <location>
        <begin position="107"/>
        <end position="285"/>
    </location>
</feature>
<comment type="similarity">
    <text evidence="1 4">Belongs to the D-isomer specific 2-hydroxyacid dehydrogenase family.</text>
</comment>
<keyword evidence="2 4" id="KW-0560">Oxidoreductase</keyword>
<dbReference type="GO" id="GO:0051287">
    <property type="term" value="F:NAD binding"/>
    <property type="evidence" value="ECO:0007669"/>
    <property type="project" value="InterPro"/>
</dbReference>
<dbReference type="InterPro" id="IPR006139">
    <property type="entry name" value="D-isomer_2_OHA_DH_cat_dom"/>
</dbReference>
<dbReference type="Pfam" id="PF00389">
    <property type="entry name" value="2-Hacid_dh"/>
    <property type="match status" value="1"/>
</dbReference>
<dbReference type="eggNOG" id="COG1052">
    <property type="taxonomic scope" value="Bacteria"/>
</dbReference>
<keyword evidence="8" id="KW-1185">Reference proteome</keyword>
<evidence type="ECO:0000256" key="1">
    <source>
        <dbReference type="ARBA" id="ARBA00005854"/>
    </source>
</evidence>
<dbReference type="InterPro" id="IPR006140">
    <property type="entry name" value="D-isomer_DH_NAD-bd"/>
</dbReference>
<evidence type="ECO:0000259" key="5">
    <source>
        <dbReference type="Pfam" id="PF00389"/>
    </source>
</evidence>
<dbReference type="EMBL" id="CM001376">
    <property type="protein sequence ID" value="EHM12823.1"/>
    <property type="molecule type" value="Genomic_DNA"/>
</dbReference>
<evidence type="ECO:0000256" key="3">
    <source>
        <dbReference type="ARBA" id="ARBA00023027"/>
    </source>
</evidence>
<dbReference type="Pfam" id="PF02826">
    <property type="entry name" value="2-Hacid_dh_C"/>
    <property type="match status" value="1"/>
</dbReference>
<dbReference type="PROSITE" id="PS00671">
    <property type="entry name" value="D_2_HYDROXYACID_DH_3"/>
    <property type="match status" value="1"/>
</dbReference>
<protein>
    <submittedName>
        <fullName evidence="7">Lactate dehydrogenase-like oxidoreductase</fullName>
    </submittedName>
</protein>
<dbReference type="InterPro" id="IPR036291">
    <property type="entry name" value="NAD(P)-bd_dom_sf"/>
</dbReference>
<dbReference type="OrthoDB" id="9805416at2"/>
<evidence type="ECO:0000259" key="6">
    <source>
        <dbReference type="Pfam" id="PF02826"/>
    </source>
</evidence>
<dbReference type="FunFam" id="3.40.50.720:FF:000203">
    <property type="entry name" value="D-3-phosphoglycerate dehydrogenase (SerA)"/>
    <property type="match status" value="1"/>
</dbReference>
<dbReference type="GO" id="GO:0016616">
    <property type="term" value="F:oxidoreductase activity, acting on the CH-OH group of donors, NAD or NADP as acceptor"/>
    <property type="evidence" value="ECO:0007669"/>
    <property type="project" value="InterPro"/>
</dbReference>
<evidence type="ECO:0000313" key="8">
    <source>
        <dbReference type="Proteomes" id="UP000003806"/>
    </source>
</evidence>
<dbReference type="PANTHER" id="PTHR43761">
    <property type="entry name" value="D-ISOMER SPECIFIC 2-HYDROXYACID DEHYDROGENASE FAMILY PROTEIN (AFU_ORTHOLOGUE AFUA_1G13630)"/>
    <property type="match status" value="1"/>
</dbReference>
<evidence type="ECO:0000313" key="7">
    <source>
        <dbReference type="EMBL" id="EHM12823.1"/>
    </source>
</evidence>
<dbReference type="Gene3D" id="3.40.50.720">
    <property type="entry name" value="NAD(P)-binding Rossmann-like Domain"/>
    <property type="match status" value="2"/>
</dbReference>
<feature type="domain" description="D-isomer specific 2-hydroxyacid dehydrogenase catalytic" evidence="5">
    <location>
        <begin position="22"/>
        <end position="316"/>
    </location>
</feature>
<dbReference type="Proteomes" id="UP000003806">
    <property type="component" value="Chromosome"/>
</dbReference>
<name>H0UJ90_9BACT</name>
<dbReference type="InterPro" id="IPR050418">
    <property type="entry name" value="D-iso_2-hydroxyacid_DH_PdxB"/>
</dbReference>
<accession>H0UJ90</accession>
<dbReference type="RefSeq" id="WP_008522582.1">
    <property type="nucleotide sequence ID" value="NZ_CM001376.1"/>
</dbReference>
<dbReference type="InterPro" id="IPR029753">
    <property type="entry name" value="D-isomer_DH_CS"/>
</dbReference>
<keyword evidence="3" id="KW-0520">NAD</keyword>
<dbReference type="CDD" id="cd12162">
    <property type="entry name" value="2-Hacid_dh_4"/>
    <property type="match status" value="1"/>
</dbReference>
<evidence type="ECO:0000256" key="2">
    <source>
        <dbReference type="ARBA" id="ARBA00023002"/>
    </source>
</evidence>
<dbReference type="PROSITE" id="PS00670">
    <property type="entry name" value="D_2_HYDROXYACID_DH_2"/>
    <property type="match status" value="1"/>
</dbReference>